<proteinExistence type="predicted"/>
<dbReference type="InterPro" id="IPR036265">
    <property type="entry name" value="HIT-like_sf"/>
</dbReference>
<dbReference type="Gene3D" id="3.30.428.10">
    <property type="entry name" value="HIT-like"/>
    <property type="match status" value="1"/>
</dbReference>
<name>A0ABP3CUZ8_9FIRM</name>
<dbReference type="InterPro" id="IPR046322">
    <property type="entry name" value="DUF4931"/>
</dbReference>
<dbReference type="Pfam" id="PF16285">
    <property type="entry name" value="DUF4931_N"/>
    <property type="match status" value="1"/>
</dbReference>
<dbReference type="Pfam" id="PF20956">
    <property type="entry name" value="DUF4931_C"/>
    <property type="match status" value="1"/>
</dbReference>
<comment type="caution">
    <text evidence="3">The sequence shown here is derived from an EMBL/GenBank/DDBJ whole genome shotgun (WGS) entry which is preliminary data.</text>
</comment>
<feature type="domain" description="DUF4931" evidence="2">
    <location>
        <begin position="137"/>
        <end position="252"/>
    </location>
</feature>
<dbReference type="InterPro" id="IPR049285">
    <property type="entry name" value="DUF4931_C"/>
</dbReference>
<dbReference type="SUPFAM" id="SSF54197">
    <property type="entry name" value="HIT-like"/>
    <property type="match status" value="1"/>
</dbReference>
<evidence type="ECO:0000313" key="4">
    <source>
        <dbReference type="Proteomes" id="UP001500399"/>
    </source>
</evidence>
<evidence type="ECO:0000313" key="3">
    <source>
        <dbReference type="EMBL" id="GAA0215938.1"/>
    </source>
</evidence>
<dbReference type="EMBL" id="BAAACR010000013">
    <property type="protein sequence ID" value="GAA0215938.1"/>
    <property type="molecule type" value="Genomic_DNA"/>
</dbReference>
<gene>
    <name evidence="3" type="ORF">GCM10008919_19020</name>
</gene>
<protein>
    <submittedName>
        <fullName evidence="3">DUF4931 domain-containing protein</fullName>
    </submittedName>
</protein>
<organism evidence="3 4">
    <name type="scientific">Selenomonas dianae</name>
    <dbReference type="NCBI Taxonomy" id="135079"/>
    <lineage>
        <taxon>Bacteria</taxon>
        <taxon>Bacillati</taxon>
        <taxon>Bacillota</taxon>
        <taxon>Negativicutes</taxon>
        <taxon>Selenomonadales</taxon>
        <taxon>Selenomonadaceae</taxon>
        <taxon>Selenomonas</taxon>
    </lineage>
</organism>
<dbReference type="Proteomes" id="UP001500399">
    <property type="component" value="Unassembled WGS sequence"/>
</dbReference>
<evidence type="ECO:0000259" key="1">
    <source>
        <dbReference type="Pfam" id="PF16285"/>
    </source>
</evidence>
<dbReference type="RefSeq" id="WP_304986458.1">
    <property type="nucleotide sequence ID" value="NZ_BAAACR010000013.1"/>
</dbReference>
<sequence>MDINLAHFNTDIGRQKPENIIHTDTACPFCATDELTDIIATDGDIILLKNKYNVIEEADQFVLIEGRDCDSDMPCYTRDHMHRLIAFGMEHWAQMRASGKYDTVLFFKNYGPYSGGTIRHPHMQLVGFSSFRQELSFHRSEFDGLTVDERDGVTLNFSTAPRVGFWELNVVPQDAHATDTIADYIQIAVDFFMNAFRRPLTSYNIFFYNEGDAIFIKIMPRFATSPVFIGYNIRLLPSNLVEMRDRMRAKYFGNERSTE</sequence>
<accession>A0ABP3CUZ8</accession>
<feature type="domain" description="DUF4931" evidence="1">
    <location>
        <begin position="8"/>
        <end position="130"/>
    </location>
</feature>
<evidence type="ECO:0000259" key="2">
    <source>
        <dbReference type="Pfam" id="PF20956"/>
    </source>
</evidence>
<reference evidence="4" key="1">
    <citation type="journal article" date="2019" name="Int. J. Syst. Evol. Microbiol.">
        <title>The Global Catalogue of Microorganisms (GCM) 10K type strain sequencing project: providing services to taxonomists for standard genome sequencing and annotation.</title>
        <authorList>
            <consortium name="The Broad Institute Genomics Platform"/>
            <consortium name="The Broad Institute Genome Sequencing Center for Infectious Disease"/>
            <person name="Wu L."/>
            <person name="Ma J."/>
        </authorList>
    </citation>
    <scope>NUCLEOTIDE SEQUENCE [LARGE SCALE GENOMIC DNA]</scope>
    <source>
        <strain evidence="4">JCM 8542</strain>
    </source>
</reference>
<keyword evidence="4" id="KW-1185">Reference proteome</keyword>